<name>A0A2S9MVF4_9BURK</name>
<dbReference type="EMBL" id="PVGH01000040">
    <property type="protein sequence ID" value="PRF63119.1"/>
    <property type="molecule type" value="Genomic_DNA"/>
</dbReference>
<reference evidence="2 3" key="1">
    <citation type="submission" date="2018-03" db="EMBL/GenBank/DDBJ databases">
        <authorList>
            <person name="Keele B.F."/>
        </authorList>
    </citation>
    <scope>NUCLEOTIDE SEQUENCE [LARGE SCALE GENOMIC DNA]</scope>
    <source>
        <strain evidence="2 3">AU19729</strain>
    </source>
</reference>
<sequence length="86" mass="8843">MRTRHDARASRRTNVDRRANGRRSERPADQPASAGGGGAAPTSGGATGGGRIDGCMHARGRASGSGRHLAKADVSECIVSKVVECE</sequence>
<protein>
    <submittedName>
        <fullName evidence="2">Uncharacterized protein</fullName>
    </submittedName>
</protein>
<evidence type="ECO:0000256" key="1">
    <source>
        <dbReference type="SAM" id="MobiDB-lite"/>
    </source>
</evidence>
<accession>A0A2S9MVF4</accession>
<feature type="region of interest" description="Disordered" evidence="1">
    <location>
        <begin position="1"/>
        <end position="73"/>
    </location>
</feature>
<comment type="caution">
    <text evidence="2">The sequence shown here is derived from an EMBL/GenBank/DDBJ whole genome shotgun (WGS) entry which is preliminary data.</text>
</comment>
<evidence type="ECO:0000313" key="3">
    <source>
        <dbReference type="Proteomes" id="UP000238982"/>
    </source>
</evidence>
<gene>
    <name evidence="2" type="ORF">C6Q15_09365</name>
</gene>
<evidence type="ECO:0000313" key="2">
    <source>
        <dbReference type="EMBL" id="PRF63119.1"/>
    </source>
</evidence>
<dbReference type="AlphaFoldDB" id="A0A2S9MVF4"/>
<organism evidence="2 3">
    <name type="scientific">Burkholderia multivorans</name>
    <dbReference type="NCBI Taxonomy" id="87883"/>
    <lineage>
        <taxon>Bacteria</taxon>
        <taxon>Pseudomonadati</taxon>
        <taxon>Pseudomonadota</taxon>
        <taxon>Betaproteobacteria</taxon>
        <taxon>Burkholderiales</taxon>
        <taxon>Burkholderiaceae</taxon>
        <taxon>Burkholderia</taxon>
        <taxon>Burkholderia cepacia complex</taxon>
    </lineage>
</organism>
<proteinExistence type="predicted"/>
<feature type="compositionally biased region" description="Basic and acidic residues" evidence="1">
    <location>
        <begin position="1"/>
        <end position="28"/>
    </location>
</feature>
<feature type="compositionally biased region" description="Gly residues" evidence="1">
    <location>
        <begin position="34"/>
        <end position="52"/>
    </location>
</feature>
<dbReference type="Proteomes" id="UP000238982">
    <property type="component" value="Unassembled WGS sequence"/>
</dbReference>